<accession>A0ABX7FY10</accession>
<name>A0ABX7FY10_BRECH</name>
<dbReference type="Proteomes" id="UP000596248">
    <property type="component" value="Chromosome"/>
</dbReference>
<gene>
    <name evidence="2" type="ORF">JNE38_21540</name>
</gene>
<sequence>MRRHIPNKKKAVGGKPGRQGAWWHEGGIDMSGFFNQDGFEVVIWIVLIIFLLSIFFDEGID</sequence>
<keyword evidence="1" id="KW-0812">Transmembrane</keyword>
<evidence type="ECO:0000313" key="2">
    <source>
        <dbReference type="EMBL" id="QRG70711.1"/>
    </source>
</evidence>
<evidence type="ECO:0000256" key="1">
    <source>
        <dbReference type="SAM" id="Phobius"/>
    </source>
</evidence>
<reference evidence="2 3" key="1">
    <citation type="submission" date="2021-01" db="EMBL/GenBank/DDBJ databases">
        <title>Identification of strong promoters based on the transcriptome of Brevibacillus choshinensis.</title>
        <authorList>
            <person name="Yao D."/>
            <person name="Zhang K."/>
            <person name="Wu J."/>
        </authorList>
    </citation>
    <scope>NUCLEOTIDE SEQUENCE [LARGE SCALE GENOMIC DNA]</scope>
    <source>
        <strain evidence="2 3">HPD31-SP3</strain>
    </source>
</reference>
<organism evidence="2 3">
    <name type="scientific">Brevibacillus choshinensis</name>
    <dbReference type="NCBI Taxonomy" id="54911"/>
    <lineage>
        <taxon>Bacteria</taxon>
        <taxon>Bacillati</taxon>
        <taxon>Bacillota</taxon>
        <taxon>Bacilli</taxon>
        <taxon>Bacillales</taxon>
        <taxon>Paenibacillaceae</taxon>
        <taxon>Brevibacillus</taxon>
    </lineage>
</organism>
<dbReference type="EMBL" id="CP069127">
    <property type="protein sequence ID" value="QRG70711.1"/>
    <property type="molecule type" value="Genomic_DNA"/>
</dbReference>
<protein>
    <recommendedName>
        <fullName evidence="4">Sporulation protein YjcZ</fullName>
    </recommendedName>
</protein>
<keyword evidence="1" id="KW-0472">Membrane</keyword>
<proteinExistence type="predicted"/>
<keyword evidence="3" id="KW-1185">Reference proteome</keyword>
<evidence type="ECO:0008006" key="4">
    <source>
        <dbReference type="Google" id="ProtNLM"/>
    </source>
</evidence>
<keyword evidence="1" id="KW-1133">Transmembrane helix</keyword>
<evidence type="ECO:0000313" key="3">
    <source>
        <dbReference type="Proteomes" id="UP000596248"/>
    </source>
</evidence>
<feature type="transmembrane region" description="Helical" evidence="1">
    <location>
        <begin position="38"/>
        <end position="56"/>
    </location>
</feature>